<name>P91052_CAEEL</name>
<dbReference type="AGR" id="WB:WBGene00015851"/>
<dbReference type="KEGG" id="cel:CELE_C16C8.13"/>
<dbReference type="PhylomeDB" id="P91052"/>
<dbReference type="STRING" id="6239.C16C8.13.1"/>
<dbReference type="WormBase" id="C16C8.13">
    <property type="protein sequence ID" value="CE54018"/>
    <property type="gene ID" value="WBGene00015851"/>
    <property type="gene designation" value="gldi-6"/>
</dbReference>
<dbReference type="FunCoup" id="P91052">
    <property type="interactions" value="5"/>
</dbReference>
<evidence type="ECO:0000313" key="1">
    <source>
        <dbReference type="EMBL" id="CCD64703.2"/>
    </source>
</evidence>
<dbReference type="Proteomes" id="UP000001940">
    <property type="component" value="Chromosome II"/>
</dbReference>
<proteinExistence type="predicted"/>
<dbReference type="InParanoid" id="P91052"/>
<dbReference type="IntAct" id="P91052">
    <property type="interactions" value="1"/>
</dbReference>
<reference evidence="1 2" key="1">
    <citation type="journal article" date="1998" name="Science">
        <title>Genome sequence of the nematode C. elegans: a platform for investigating biology.</title>
        <authorList>
            <consortium name="The C. elegans sequencing consortium"/>
            <person name="Sulson J.E."/>
            <person name="Waterston R."/>
        </authorList>
    </citation>
    <scope>NUCLEOTIDE SEQUENCE [LARGE SCALE GENOMIC DNA]</scope>
    <source>
        <strain evidence="1 2">Bristol N2</strain>
    </source>
</reference>
<gene>
    <name evidence="1 3" type="primary">gldi-6</name>
    <name evidence="3" type="ORF">C16C8.13</name>
    <name evidence="1" type="ORF">CELE_C16C8.13</name>
</gene>
<dbReference type="PaxDb" id="6239-C16C8.13"/>
<dbReference type="UCSC" id="C16C8.13">
    <property type="organism name" value="c. elegans"/>
</dbReference>
<keyword evidence="2" id="KW-1185">Reference proteome</keyword>
<dbReference type="PIR" id="T29399">
    <property type="entry name" value="T29399"/>
</dbReference>
<dbReference type="HOGENOM" id="CLU_1042909_0_0_1"/>
<dbReference type="CTD" id="182679"/>
<dbReference type="SMR" id="P91052"/>
<organism evidence="1 2">
    <name type="scientific">Caenorhabditis elegans</name>
    <dbReference type="NCBI Taxonomy" id="6239"/>
    <lineage>
        <taxon>Eukaryota</taxon>
        <taxon>Metazoa</taxon>
        <taxon>Ecdysozoa</taxon>
        <taxon>Nematoda</taxon>
        <taxon>Chromadorea</taxon>
        <taxon>Rhabditida</taxon>
        <taxon>Rhabditina</taxon>
        <taxon>Rhabditomorpha</taxon>
        <taxon>Rhabditoidea</taxon>
        <taxon>Rhabditidae</taxon>
        <taxon>Peloderinae</taxon>
        <taxon>Caenorhabditis</taxon>
    </lineage>
</organism>
<dbReference type="GeneID" id="182679"/>
<dbReference type="Bgee" id="WBGene00015851">
    <property type="expression patterns" value="Expressed in germ line (C elegans) and 2 other cell types or tissues"/>
</dbReference>
<dbReference type="RefSeq" id="NP_001379680.1">
    <property type="nucleotide sequence ID" value="NM_001393039.1"/>
</dbReference>
<dbReference type="eggNOG" id="KOG0001">
    <property type="taxonomic scope" value="Eukaryota"/>
</dbReference>
<evidence type="ECO:0000313" key="2">
    <source>
        <dbReference type="Proteomes" id="UP000001940"/>
    </source>
</evidence>
<sequence>MSEPSSLMTEFQKLRVETSKIQNEFREKPGYVEDKLHKNTLEMCQKILKKQHGFQKTQENQNKFIEHLILDLESVKKETSDMKKQQETQILKRQDEYHDEMKQEFQKIQATQNKLIEDLMSELKTVKNETNDMKRNLRRNR</sequence>
<evidence type="ECO:0000313" key="3">
    <source>
        <dbReference type="WormBase" id="C16C8.13"/>
    </source>
</evidence>
<protein>
    <submittedName>
        <fullName evidence="1">Ubiquitin-like domain-containing protein</fullName>
    </submittedName>
</protein>
<dbReference type="AlphaFoldDB" id="P91052"/>
<accession>P91052</accession>
<dbReference type="EMBL" id="BX284602">
    <property type="protein sequence ID" value="CCD64703.2"/>
    <property type="molecule type" value="Genomic_DNA"/>
</dbReference>